<organism evidence="1 2">
    <name type="scientific">Russula earlei</name>
    <dbReference type="NCBI Taxonomy" id="71964"/>
    <lineage>
        <taxon>Eukaryota</taxon>
        <taxon>Fungi</taxon>
        <taxon>Dikarya</taxon>
        <taxon>Basidiomycota</taxon>
        <taxon>Agaricomycotina</taxon>
        <taxon>Agaricomycetes</taxon>
        <taxon>Russulales</taxon>
        <taxon>Russulaceae</taxon>
        <taxon>Russula</taxon>
    </lineage>
</organism>
<name>A0ACC0U4X6_9AGAM</name>
<keyword evidence="2" id="KW-1185">Reference proteome</keyword>
<dbReference type="Proteomes" id="UP001207468">
    <property type="component" value="Unassembled WGS sequence"/>
</dbReference>
<gene>
    <name evidence="1" type="ORF">F5148DRAFT_1150380</name>
</gene>
<evidence type="ECO:0000313" key="1">
    <source>
        <dbReference type="EMBL" id="KAI9462931.1"/>
    </source>
</evidence>
<sequence length="431" mass="44969">MLSTIPPALLALLALSVAANPIVIRHSPVSLSFTRQLNVTGSNDLVLKDHARARGLAANPNGSGIPDAAVSLDVSNSALNYRLSVGIGNPATFYTLIMDTGSAVTWVGAGKAYVRTGTSVQTDNNVRVSASWFTNTMCQSVPYVSGSFSGTEFIDTVTISPGVVVSSQSIGVATTFHGFQDVDGILGLGPTNLTIGALSPSRGSAVPTITDNLFSQGTIASNMVSVSFEPTNGTSDKNGELTFGGTDSTKFTGNITFTMPVPTRASDSPITATFPASSFWGIDQSVSYGTSTSILNTTAGIVDTGTTLILIATDAFDRYRAATGAVPDNTTGLLRITPAQYADLESLFFTVGGTTFELTANAQIWPRALNSFIGGTAEDVYLIVHDLGRPSGQGLDFINGYTFLERFYAVFDTGNRCVGLATTSFTTATSN</sequence>
<evidence type="ECO:0000313" key="2">
    <source>
        <dbReference type="Proteomes" id="UP001207468"/>
    </source>
</evidence>
<comment type="caution">
    <text evidence="1">The sequence shown here is derived from an EMBL/GenBank/DDBJ whole genome shotgun (WGS) entry which is preliminary data.</text>
</comment>
<proteinExistence type="predicted"/>
<accession>A0ACC0U4X6</accession>
<reference evidence="1" key="1">
    <citation type="submission" date="2021-03" db="EMBL/GenBank/DDBJ databases">
        <title>Evolutionary priming and transition to the ectomycorrhizal habit in an iconic lineage of mushroom-forming fungi: is preadaptation a requirement?</title>
        <authorList>
            <consortium name="DOE Joint Genome Institute"/>
            <person name="Looney B.P."/>
            <person name="Miyauchi S."/>
            <person name="Morin E."/>
            <person name="Drula E."/>
            <person name="Courty P.E."/>
            <person name="Chicoki N."/>
            <person name="Fauchery L."/>
            <person name="Kohler A."/>
            <person name="Kuo A."/>
            <person name="LaButti K."/>
            <person name="Pangilinan J."/>
            <person name="Lipzen A."/>
            <person name="Riley R."/>
            <person name="Andreopoulos W."/>
            <person name="He G."/>
            <person name="Johnson J."/>
            <person name="Barry K.W."/>
            <person name="Grigoriev I.V."/>
            <person name="Nagy L."/>
            <person name="Hibbett D."/>
            <person name="Henrissat B."/>
            <person name="Matheny P.B."/>
            <person name="Labbe J."/>
            <person name="Martin A.F."/>
        </authorList>
    </citation>
    <scope>NUCLEOTIDE SEQUENCE</scope>
    <source>
        <strain evidence="1">BPL698</strain>
    </source>
</reference>
<keyword evidence="1" id="KW-0645">Protease</keyword>
<keyword evidence="1" id="KW-0378">Hydrolase</keyword>
<dbReference type="EMBL" id="JAGFNK010000163">
    <property type="protein sequence ID" value="KAI9462931.1"/>
    <property type="molecule type" value="Genomic_DNA"/>
</dbReference>
<protein>
    <submittedName>
        <fullName evidence="1">Acid protease</fullName>
    </submittedName>
</protein>